<evidence type="ECO:0000256" key="1">
    <source>
        <dbReference type="SAM" id="Phobius"/>
    </source>
</evidence>
<protein>
    <recommendedName>
        <fullName evidence="4">Anti-sigma factor</fullName>
    </recommendedName>
</protein>
<organism evidence="2 3">
    <name type="scientific">Mycolicibacterium porcinum</name>
    <dbReference type="NCBI Taxonomy" id="39693"/>
    <lineage>
        <taxon>Bacteria</taxon>
        <taxon>Bacillati</taxon>
        <taxon>Actinomycetota</taxon>
        <taxon>Actinomycetes</taxon>
        <taxon>Mycobacteriales</taxon>
        <taxon>Mycobacteriaceae</taxon>
        <taxon>Mycolicibacterium</taxon>
    </lineage>
</organism>
<reference evidence="2" key="1">
    <citation type="submission" date="2020-07" db="EMBL/GenBank/DDBJ databases">
        <authorList>
            <person name="Pettersson B.M.F."/>
            <person name="Behra P.R.K."/>
            <person name="Ramesh M."/>
            <person name="Das S."/>
            <person name="Dasgupta S."/>
            <person name="Kirsebom L.A."/>
        </authorList>
    </citation>
    <scope>NUCLEOTIDE SEQUENCE</scope>
    <source>
        <strain evidence="2">DSM 44242</strain>
    </source>
</reference>
<keyword evidence="1" id="KW-0472">Membrane</keyword>
<evidence type="ECO:0000313" key="2">
    <source>
        <dbReference type="EMBL" id="MCV7390795.1"/>
    </source>
</evidence>
<name>A0AAW5T9T4_9MYCO</name>
<keyword evidence="1" id="KW-1133">Transmembrane helix</keyword>
<dbReference type="AlphaFoldDB" id="A0AAW5T9T4"/>
<sequence>MNGSTPRVPSDGPIPTELLADLQAGLLDDATAADVRRRVRTDPLASPEARSTLAALDRVRRDLRELGADSQSAPPVPAEVSARLTEALRAEPVPRTPSSTRWRSIAAVAGAGAAVVAAVVGGIVLMRPAAEVPSTRVSLGQITVSPPRGEVGLSEAQILGLLAKPPDLGPLTDARRRTACLTALGYSPDVRILGAQPVELAGQRGVLVVMPPNRPDPPESVVAVVLAADCDAGRAGSLAQTVVQRPARHP</sequence>
<dbReference type="Proteomes" id="UP001141659">
    <property type="component" value="Unassembled WGS sequence"/>
</dbReference>
<gene>
    <name evidence="2" type="ORF">H5P34_22285</name>
</gene>
<evidence type="ECO:0000313" key="3">
    <source>
        <dbReference type="Proteomes" id="UP001141659"/>
    </source>
</evidence>
<reference evidence="2" key="2">
    <citation type="journal article" date="2022" name="BMC Genomics">
        <title>Comparative genome analysis of mycobacteria focusing on tRNA and non-coding RNA.</title>
        <authorList>
            <person name="Behra P.R.K."/>
            <person name="Pettersson B.M.F."/>
            <person name="Ramesh M."/>
            <person name="Das S."/>
            <person name="Dasgupta S."/>
            <person name="Kirsebom L.A."/>
        </authorList>
    </citation>
    <scope>NUCLEOTIDE SEQUENCE</scope>
    <source>
        <strain evidence="2">DSM 44242</strain>
    </source>
</reference>
<proteinExistence type="predicted"/>
<feature type="transmembrane region" description="Helical" evidence="1">
    <location>
        <begin position="105"/>
        <end position="126"/>
    </location>
</feature>
<dbReference type="RefSeq" id="WP_036443649.1">
    <property type="nucleotide sequence ID" value="NZ_JACKVC010000019.1"/>
</dbReference>
<keyword evidence="1" id="KW-0812">Transmembrane</keyword>
<accession>A0AAW5T9T4</accession>
<dbReference type="EMBL" id="JACKVC010000019">
    <property type="protein sequence ID" value="MCV7390795.1"/>
    <property type="molecule type" value="Genomic_DNA"/>
</dbReference>
<evidence type="ECO:0008006" key="4">
    <source>
        <dbReference type="Google" id="ProtNLM"/>
    </source>
</evidence>
<comment type="caution">
    <text evidence="2">The sequence shown here is derived from an EMBL/GenBank/DDBJ whole genome shotgun (WGS) entry which is preliminary data.</text>
</comment>